<dbReference type="Proteomes" id="UP001152797">
    <property type="component" value="Unassembled WGS sequence"/>
</dbReference>
<name>A0A9P1M4Y9_9DINO</name>
<gene>
    <name evidence="2" type="ORF">C1SCF055_LOCUS44034</name>
</gene>
<organism evidence="2">
    <name type="scientific">Cladocopium goreaui</name>
    <dbReference type="NCBI Taxonomy" id="2562237"/>
    <lineage>
        <taxon>Eukaryota</taxon>
        <taxon>Sar</taxon>
        <taxon>Alveolata</taxon>
        <taxon>Dinophyceae</taxon>
        <taxon>Suessiales</taxon>
        <taxon>Symbiodiniaceae</taxon>
        <taxon>Cladocopium</taxon>
    </lineage>
</organism>
<sequence>MGFGPRGIVSCTWQRASAPAGLPEFQKATSHLKKAGQVKVQAEQRLEKAKEQVALLEAKVQEATEGLQAAEVEVEESSKVYWKYALGLPKDSDMEEAPVAGGDENLIQAILGAMGDQLRPEQRQRLLDMAGVLRDQKRRKMDEVQEPPPAKVEEGQLVRAPLPAIAWVAMGGVASCWNWSHGMCLGDHMLLLFSASTLATYRSAVLQGCASAARTSASLDLGRGVRVAIEMQPLAMPEVHSERLWKHPSVEKAVAWGCAVERMVSGSGKEGFAFIKADDAVEARPFQNMPVAERAEARRTYWKAHWGEVDGASEWPCLDLLESLARQQAQELKPISTAQVVETLRYTANKKGGPDGCTFRFLKLLPREAYSGLVYILHLVEARLRWPEQFLLVQVACLPKNLECERPICLTHVLYRLWCKMRKPLVDHWLLNDKELAFWDQAVKGSTCLQVALLRLCKAEVSKKLGLKQVSLLLDLTCFYDLVDHNLLAEDALSLGFPPLVLFLCLQVHKGPRILQAQDVVSEPIQPRKGILAGCPFGVVFAKIVLWTLMSHVQRVCRPQGLTTWVDDIGVDLRGFNSSQVAKHAVSTFLELRDGLTSRGLEISVKKSGFLVGDAATGRELKRVLSEFHGCPELKDTIKDLGIDNSLARKRRLTVHHSRLKKGRERLRKVRQLPAGKRRKFVNMSAGSVVLWGHMALGIPPHKLRAWRLNVARTNKWIKGRGSLEVAMQINAIPLDDPYFRVRLEQLKLWLELVRRCGVLASSALAKAWEQSWMELIGVSHRWKIVKGPLAAIQAVLMDVGWTACQFDSWMDDLGFAWHIGLSDPCLLARIELGFIASLKRRQCFLMSQQFFGQGLESGLDVVLHKRLLDSVPVQDAPLLQTWWQGALQHSLNSRQCVCPTCDVELTLLHMLFECPGCTRECGPVPATWSACYGLVEQSHFWLRGLVPDAWTRAPAVTDENIVRTGCFENSAGFDFSDLFFATDGSGGPFSNEPRLRKCAWAVVAVALVDGNYVLVGSIAGFVCDGPNPNTVARAELRAFVELLRSIPEGCEPRAVATEAKAASFETTRATGASAGFVAEYRGTTAATPWRGQDEAT</sequence>
<keyword evidence="1" id="KW-0175">Coiled coil</keyword>
<protein>
    <recommendedName>
        <fullName evidence="5">Reverse transcriptase domain-containing protein</fullName>
    </recommendedName>
</protein>
<evidence type="ECO:0000256" key="1">
    <source>
        <dbReference type="SAM" id="Coils"/>
    </source>
</evidence>
<dbReference type="OrthoDB" id="449185at2759"/>
<evidence type="ECO:0000313" key="3">
    <source>
        <dbReference type="EMBL" id="CAL1172914.1"/>
    </source>
</evidence>
<dbReference type="EMBL" id="CAMXCT020006756">
    <property type="protein sequence ID" value="CAL1172914.1"/>
    <property type="molecule type" value="Genomic_DNA"/>
</dbReference>
<dbReference type="EMBL" id="CAMXCT030006756">
    <property type="protein sequence ID" value="CAL4806851.1"/>
    <property type="molecule type" value="Genomic_DNA"/>
</dbReference>
<comment type="caution">
    <text evidence="2">The sequence shown here is derived from an EMBL/GenBank/DDBJ whole genome shotgun (WGS) entry which is preliminary data.</text>
</comment>
<reference evidence="2" key="1">
    <citation type="submission" date="2022-10" db="EMBL/GenBank/DDBJ databases">
        <authorList>
            <person name="Chen Y."/>
            <person name="Dougan E. K."/>
            <person name="Chan C."/>
            <person name="Rhodes N."/>
            <person name="Thang M."/>
        </authorList>
    </citation>
    <scope>NUCLEOTIDE SEQUENCE</scope>
</reference>
<evidence type="ECO:0000313" key="2">
    <source>
        <dbReference type="EMBL" id="CAI4019539.1"/>
    </source>
</evidence>
<reference evidence="3" key="2">
    <citation type="submission" date="2024-04" db="EMBL/GenBank/DDBJ databases">
        <authorList>
            <person name="Chen Y."/>
            <person name="Shah S."/>
            <person name="Dougan E. K."/>
            <person name="Thang M."/>
            <person name="Chan C."/>
        </authorList>
    </citation>
    <scope>NUCLEOTIDE SEQUENCE [LARGE SCALE GENOMIC DNA]</scope>
</reference>
<proteinExistence type="predicted"/>
<dbReference type="EMBL" id="CAMXCT010006756">
    <property type="protein sequence ID" value="CAI4019539.1"/>
    <property type="molecule type" value="Genomic_DNA"/>
</dbReference>
<evidence type="ECO:0000313" key="4">
    <source>
        <dbReference type="Proteomes" id="UP001152797"/>
    </source>
</evidence>
<dbReference type="AlphaFoldDB" id="A0A9P1M4Y9"/>
<accession>A0A9P1M4Y9</accession>
<keyword evidence="4" id="KW-1185">Reference proteome</keyword>
<feature type="coiled-coil region" evidence="1">
    <location>
        <begin position="32"/>
        <end position="73"/>
    </location>
</feature>
<evidence type="ECO:0008006" key="5">
    <source>
        <dbReference type="Google" id="ProtNLM"/>
    </source>
</evidence>